<sequence>MAINRAATLVTLNACKAFIKNVNGFNGGISRGLRQNHPNGGYSTSPQGSSLEFQGNRNESYASNVVGLVNENTVGCNVKSNANYGGSFQDNTTGSYTGSVQGFNNSTNGYQGSGGFNMNTNGLPRRVGDSSTPMSFGLNSRSVEAAEKIQYVGTIEELDGFCKENKVKDAVEVLTVLENNGIIVDLPRYLLLMQICGEIGVLQYAKTVHDHLIRSLGHVNLSVHNKVLEMYSSCGSMSDAFDVFEKMNERNLTSWDTMITGLAKNGCGEDAIDLFTRFKGMGLTPDGQMFVGVFLACGVLFDIDEGMLHFESMSKVYGIVPTMEHYLSVVNMLGSTGCLEEAMEFIEKMPFDPNVEVWESLMNLCIIHAKESELEKEGEKKKRSDDLRDMRSKVQEYRAGDTCHPENYSLLKGMSAQMKEAGYVPELRQVLHDVD</sequence>
<evidence type="ECO:0000256" key="4">
    <source>
        <dbReference type="ARBA" id="ARBA00023128"/>
    </source>
</evidence>
<keyword evidence="4" id="KW-0496">Mitochondrion</keyword>
<comment type="caution">
    <text evidence="6">The sequence shown here is derived from an EMBL/GenBank/DDBJ whole genome shotgun (WGS) entry which is preliminary data.</text>
</comment>
<organism evidence="6 7">
    <name type="scientific">Coptis chinensis</name>
    <dbReference type="NCBI Taxonomy" id="261450"/>
    <lineage>
        <taxon>Eukaryota</taxon>
        <taxon>Viridiplantae</taxon>
        <taxon>Streptophyta</taxon>
        <taxon>Embryophyta</taxon>
        <taxon>Tracheophyta</taxon>
        <taxon>Spermatophyta</taxon>
        <taxon>Magnoliopsida</taxon>
        <taxon>Ranunculales</taxon>
        <taxon>Ranunculaceae</taxon>
        <taxon>Coptidoideae</taxon>
        <taxon>Coptis</taxon>
    </lineage>
</organism>
<evidence type="ECO:0000256" key="5">
    <source>
        <dbReference type="PROSITE-ProRule" id="PRU00708"/>
    </source>
</evidence>
<protein>
    <recommendedName>
        <fullName evidence="8">Pentatricopeptide repeat-containing protein</fullName>
    </recommendedName>
</protein>
<dbReference type="OrthoDB" id="1932290at2759"/>
<feature type="repeat" description="PPR" evidence="5">
    <location>
        <begin position="251"/>
        <end position="285"/>
    </location>
</feature>
<dbReference type="GO" id="GO:0005739">
    <property type="term" value="C:mitochondrion"/>
    <property type="evidence" value="ECO:0007669"/>
    <property type="project" value="UniProtKB-SubCell"/>
</dbReference>
<dbReference type="PANTHER" id="PTHR47926">
    <property type="entry name" value="PENTATRICOPEPTIDE REPEAT-CONTAINING PROTEIN"/>
    <property type="match status" value="1"/>
</dbReference>
<dbReference type="GO" id="GO:0009451">
    <property type="term" value="P:RNA modification"/>
    <property type="evidence" value="ECO:0007669"/>
    <property type="project" value="InterPro"/>
</dbReference>
<evidence type="ECO:0000313" key="7">
    <source>
        <dbReference type="Proteomes" id="UP000631114"/>
    </source>
</evidence>
<name>A0A835M7D6_9MAGN</name>
<keyword evidence="3" id="KW-0809">Transit peptide</keyword>
<evidence type="ECO:0000313" key="6">
    <source>
        <dbReference type="EMBL" id="KAF9616479.1"/>
    </source>
</evidence>
<evidence type="ECO:0000256" key="2">
    <source>
        <dbReference type="ARBA" id="ARBA00022737"/>
    </source>
</evidence>
<dbReference type="GO" id="GO:0003723">
    <property type="term" value="F:RNA binding"/>
    <property type="evidence" value="ECO:0007669"/>
    <property type="project" value="InterPro"/>
</dbReference>
<accession>A0A835M7D6</accession>
<gene>
    <name evidence="6" type="ORF">IFM89_029776</name>
</gene>
<dbReference type="Gene3D" id="1.25.40.10">
    <property type="entry name" value="Tetratricopeptide repeat domain"/>
    <property type="match status" value="2"/>
</dbReference>
<dbReference type="FunFam" id="1.25.40.10:FF:000503">
    <property type="entry name" value="Pentatricopeptide repeat-containing protein, mitochondrial"/>
    <property type="match status" value="1"/>
</dbReference>
<proteinExistence type="predicted"/>
<dbReference type="AlphaFoldDB" id="A0A835M7D6"/>
<dbReference type="Proteomes" id="UP000631114">
    <property type="component" value="Unassembled WGS sequence"/>
</dbReference>
<evidence type="ECO:0000256" key="1">
    <source>
        <dbReference type="ARBA" id="ARBA00004173"/>
    </source>
</evidence>
<dbReference type="InterPro" id="IPR011990">
    <property type="entry name" value="TPR-like_helical_dom_sf"/>
</dbReference>
<dbReference type="InterPro" id="IPR002885">
    <property type="entry name" value="PPR_rpt"/>
</dbReference>
<dbReference type="PROSITE" id="PS51375">
    <property type="entry name" value="PPR"/>
    <property type="match status" value="2"/>
</dbReference>
<evidence type="ECO:0000256" key="3">
    <source>
        <dbReference type="ARBA" id="ARBA00022946"/>
    </source>
</evidence>
<keyword evidence="7" id="KW-1185">Reference proteome</keyword>
<reference evidence="6 7" key="1">
    <citation type="submission" date="2020-10" db="EMBL/GenBank/DDBJ databases">
        <title>The Coptis chinensis genome and diversification of protoberbering-type alkaloids.</title>
        <authorList>
            <person name="Wang B."/>
            <person name="Shu S."/>
            <person name="Song C."/>
            <person name="Liu Y."/>
        </authorList>
    </citation>
    <scope>NUCLEOTIDE SEQUENCE [LARGE SCALE GENOMIC DNA]</scope>
    <source>
        <strain evidence="6">HL-2020</strain>
        <tissue evidence="6">Leaf</tissue>
    </source>
</reference>
<comment type="subcellular location">
    <subcellularLocation>
        <location evidence="1">Mitochondrion</location>
    </subcellularLocation>
</comment>
<evidence type="ECO:0008006" key="8">
    <source>
        <dbReference type="Google" id="ProtNLM"/>
    </source>
</evidence>
<keyword evidence="2" id="KW-0677">Repeat</keyword>
<dbReference type="EMBL" id="JADFTS010000003">
    <property type="protein sequence ID" value="KAF9616479.1"/>
    <property type="molecule type" value="Genomic_DNA"/>
</dbReference>
<dbReference type="PANTHER" id="PTHR47926:SF388">
    <property type="entry name" value="DYW DOMAIN-CONTAINING PROTEIN"/>
    <property type="match status" value="1"/>
</dbReference>
<dbReference type="NCBIfam" id="TIGR00756">
    <property type="entry name" value="PPR"/>
    <property type="match status" value="1"/>
</dbReference>
<feature type="repeat" description="PPR" evidence="5">
    <location>
        <begin position="220"/>
        <end position="250"/>
    </location>
</feature>
<dbReference type="Pfam" id="PF01535">
    <property type="entry name" value="PPR"/>
    <property type="match status" value="4"/>
</dbReference>
<dbReference type="InterPro" id="IPR046960">
    <property type="entry name" value="PPR_At4g14850-like_plant"/>
</dbReference>